<keyword evidence="4" id="KW-0418">Kinase</keyword>
<gene>
    <name evidence="7" type="ORF">D9613_004101</name>
</gene>
<dbReference type="InterPro" id="IPR002575">
    <property type="entry name" value="Aminoglycoside_PTrfase"/>
</dbReference>
<dbReference type="InterPro" id="IPR011009">
    <property type="entry name" value="Kinase-like_dom_sf"/>
</dbReference>
<proteinExistence type="inferred from homology"/>
<keyword evidence="3" id="KW-0547">Nucleotide-binding</keyword>
<evidence type="ECO:0000256" key="2">
    <source>
        <dbReference type="ARBA" id="ARBA00022679"/>
    </source>
</evidence>
<keyword evidence="8" id="KW-1185">Reference proteome</keyword>
<evidence type="ECO:0000256" key="5">
    <source>
        <dbReference type="ARBA" id="ARBA00022840"/>
    </source>
</evidence>
<dbReference type="EMBL" id="JAACJL010000057">
    <property type="protein sequence ID" value="KAF4612089.1"/>
    <property type="molecule type" value="Genomic_DNA"/>
</dbReference>
<dbReference type="SUPFAM" id="SSF56112">
    <property type="entry name" value="Protein kinase-like (PK-like)"/>
    <property type="match status" value="1"/>
</dbReference>
<reference evidence="7 8" key="1">
    <citation type="submission" date="2019-12" db="EMBL/GenBank/DDBJ databases">
        <authorList>
            <person name="Floudas D."/>
            <person name="Bentzer J."/>
            <person name="Ahren D."/>
            <person name="Johansson T."/>
            <person name="Persson P."/>
            <person name="Tunlid A."/>
        </authorList>
    </citation>
    <scope>NUCLEOTIDE SEQUENCE [LARGE SCALE GENOMIC DNA]</scope>
    <source>
        <strain evidence="7 8">CBS 102.39</strain>
    </source>
</reference>
<dbReference type="Gene3D" id="3.90.1200.10">
    <property type="match status" value="1"/>
</dbReference>
<evidence type="ECO:0000313" key="8">
    <source>
        <dbReference type="Proteomes" id="UP000521872"/>
    </source>
</evidence>
<evidence type="ECO:0000256" key="4">
    <source>
        <dbReference type="ARBA" id="ARBA00022777"/>
    </source>
</evidence>
<dbReference type="Proteomes" id="UP000521872">
    <property type="component" value="Unassembled WGS sequence"/>
</dbReference>
<protein>
    <recommendedName>
        <fullName evidence="6">Aminoglycoside phosphotransferase domain-containing protein</fullName>
    </recommendedName>
</protein>
<evidence type="ECO:0000256" key="1">
    <source>
        <dbReference type="ARBA" id="ARBA00010165"/>
    </source>
</evidence>
<organism evidence="7 8">
    <name type="scientific">Agrocybe pediades</name>
    <dbReference type="NCBI Taxonomy" id="84607"/>
    <lineage>
        <taxon>Eukaryota</taxon>
        <taxon>Fungi</taxon>
        <taxon>Dikarya</taxon>
        <taxon>Basidiomycota</taxon>
        <taxon>Agaricomycotina</taxon>
        <taxon>Agaricomycetes</taxon>
        <taxon>Agaricomycetidae</taxon>
        <taxon>Agaricales</taxon>
        <taxon>Agaricineae</taxon>
        <taxon>Strophariaceae</taxon>
        <taxon>Agrocybe</taxon>
    </lineage>
</organism>
<comment type="caution">
    <text evidence="7">The sequence shown here is derived from an EMBL/GenBank/DDBJ whole genome shotgun (WGS) entry which is preliminary data.</text>
</comment>
<comment type="similarity">
    <text evidence="1">Belongs to the methylthioribose kinase family.</text>
</comment>
<dbReference type="PANTHER" id="PTHR34273">
    <property type="entry name" value="METHYLTHIORIBOSE KINASE"/>
    <property type="match status" value="1"/>
</dbReference>
<evidence type="ECO:0000256" key="3">
    <source>
        <dbReference type="ARBA" id="ARBA00022741"/>
    </source>
</evidence>
<keyword evidence="5" id="KW-0067">ATP-binding</keyword>
<dbReference type="Gene3D" id="3.30.200.20">
    <property type="entry name" value="Phosphorylase Kinase, domain 1"/>
    <property type="match status" value="1"/>
</dbReference>
<dbReference type="Pfam" id="PF01636">
    <property type="entry name" value="APH"/>
    <property type="match status" value="1"/>
</dbReference>
<name>A0A8H4VLC7_9AGAR</name>
<accession>A0A8H4VLC7</accession>
<keyword evidence="2" id="KW-0808">Transferase</keyword>
<dbReference type="AlphaFoldDB" id="A0A8H4VLC7"/>
<dbReference type="PANTHER" id="PTHR34273:SF2">
    <property type="entry name" value="METHYLTHIORIBOSE KINASE"/>
    <property type="match status" value="1"/>
</dbReference>
<evidence type="ECO:0000259" key="6">
    <source>
        <dbReference type="Pfam" id="PF01636"/>
    </source>
</evidence>
<dbReference type="GO" id="GO:0005524">
    <property type="term" value="F:ATP binding"/>
    <property type="evidence" value="ECO:0007669"/>
    <property type="project" value="UniProtKB-KW"/>
</dbReference>
<sequence>MSTTNNAIDLTTEDGVRAYLVGTSFESIDVLPLSGGTANYVYRLRLAIPHKGRGTLVLKHAQPYVKDYKALKFSLERQTYEVAALKHVREWLPSDSVVTVPEVHLFDEELHVIVMDDAGEDAVPLKAFLKQSGPVDIPLAREIGSALGEFLGKMHKWGQGNKKICDAVKGNIEAQQMSAWAFYGRLVDTLSGNHQLAKLSDPLLVVDQENVEVARVVAKETTELLMHATDTFVMGDFWPGNLMIQLDAESKLKNIFVLDWELAKNGLISTDIGQFCAEIHLLGRCYPERCKETAPAILDNFMDEYKTACEPTVEVVRRAMIQWGTHMAVLGARVDWGDKEITREVTREGTRILVDGYKSEESKLKETLVGRLLESF</sequence>
<dbReference type="GO" id="GO:0016301">
    <property type="term" value="F:kinase activity"/>
    <property type="evidence" value="ECO:0007669"/>
    <property type="project" value="UniProtKB-KW"/>
</dbReference>
<evidence type="ECO:0000313" key="7">
    <source>
        <dbReference type="EMBL" id="KAF4612089.1"/>
    </source>
</evidence>
<feature type="domain" description="Aminoglycoside phosphotransferase" evidence="6">
    <location>
        <begin position="30"/>
        <end position="276"/>
    </location>
</feature>